<dbReference type="InterPro" id="IPR004398">
    <property type="entry name" value="RNA_MeTrfase_RsmD"/>
</dbReference>
<keyword evidence="5 8" id="KW-0489">Methyltransferase</keyword>
<keyword evidence="8" id="KW-0698">rRNA processing</keyword>
<evidence type="ECO:0000256" key="2">
    <source>
        <dbReference type="ARBA" id="ARBA00005269"/>
    </source>
</evidence>
<sequence>MAKFSPRSAARKPQPAAAGQIRIIGGQWRGRKLPVPNSPGLRPTTDRVRETLFNWLAPVIQGARCLDCFAGSGALGLEALSRYAGSATLLEFERPVAQQLEKNLALLQGHGQVVNTNTLNWLAGDGEPFDVVFLDPPFRKGLLADTVQLLEQQGWLADEAWVYVEAEAESAAADVPANWALHREKVAGQVAYRLYIRSAKGATEHAD</sequence>
<evidence type="ECO:0000256" key="8">
    <source>
        <dbReference type="PIRNR" id="PIRNR004553"/>
    </source>
</evidence>
<proteinExistence type="inferred from homology"/>
<dbReference type="EC" id="2.1.1.171" evidence="3 8"/>
<dbReference type="Pfam" id="PF03602">
    <property type="entry name" value="Cons_hypoth95"/>
    <property type="match status" value="1"/>
</dbReference>
<dbReference type="PANTHER" id="PTHR43542:SF1">
    <property type="entry name" value="METHYLTRANSFERASE"/>
    <property type="match status" value="1"/>
</dbReference>
<dbReference type="InterPro" id="IPR002052">
    <property type="entry name" value="DNA_methylase_N6_adenine_CS"/>
</dbReference>
<dbReference type="PANTHER" id="PTHR43542">
    <property type="entry name" value="METHYLTRANSFERASE"/>
    <property type="match status" value="1"/>
</dbReference>
<dbReference type="SUPFAM" id="SSF53335">
    <property type="entry name" value="S-adenosyl-L-methionine-dependent methyltransferases"/>
    <property type="match status" value="1"/>
</dbReference>
<protein>
    <recommendedName>
        <fullName evidence="4 8">Ribosomal RNA small subunit methyltransferase D</fullName>
        <ecNumber evidence="3 8">2.1.1.171</ecNumber>
    </recommendedName>
</protein>
<dbReference type="PIRSF" id="PIRSF004553">
    <property type="entry name" value="CHP00095"/>
    <property type="match status" value="1"/>
</dbReference>
<comment type="function">
    <text evidence="1 8">Specifically methylates the guanine in position 966 of 16S rRNA in the assembled 30S particle.</text>
</comment>
<dbReference type="InterPro" id="IPR029063">
    <property type="entry name" value="SAM-dependent_MTases_sf"/>
</dbReference>
<gene>
    <name evidence="9" type="primary">rsmD</name>
    <name evidence="9" type="ORF">GCM10022405_39650</name>
</gene>
<keyword evidence="10" id="KW-1185">Reference proteome</keyword>
<dbReference type="CDD" id="cd02440">
    <property type="entry name" value="AdoMet_MTases"/>
    <property type="match status" value="1"/>
</dbReference>
<reference evidence="10" key="1">
    <citation type="journal article" date="2019" name="Int. J. Syst. Evol. Microbiol.">
        <title>The Global Catalogue of Microorganisms (GCM) 10K type strain sequencing project: providing services to taxonomists for standard genome sequencing and annotation.</title>
        <authorList>
            <consortium name="The Broad Institute Genomics Platform"/>
            <consortium name="The Broad Institute Genome Sequencing Center for Infectious Disease"/>
            <person name="Wu L."/>
            <person name="Ma J."/>
        </authorList>
    </citation>
    <scope>NUCLEOTIDE SEQUENCE [LARGE SCALE GENOMIC DNA]</scope>
    <source>
        <strain evidence="10">JCM 17201</strain>
    </source>
</reference>
<evidence type="ECO:0000256" key="1">
    <source>
        <dbReference type="ARBA" id="ARBA00002649"/>
    </source>
</evidence>
<evidence type="ECO:0000313" key="9">
    <source>
        <dbReference type="EMBL" id="GAA3910574.1"/>
    </source>
</evidence>
<evidence type="ECO:0000256" key="7">
    <source>
        <dbReference type="ARBA" id="ARBA00048326"/>
    </source>
</evidence>
<dbReference type="NCBIfam" id="NF008157">
    <property type="entry name" value="PRK10909.1"/>
    <property type="match status" value="1"/>
</dbReference>
<evidence type="ECO:0000313" key="10">
    <source>
        <dbReference type="Proteomes" id="UP001499994"/>
    </source>
</evidence>
<dbReference type="EMBL" id="BAABDG010000009">
    <property type="protein sequence ID" value="GAA3910574.1"/>
    <property type="molecule type" value="Genomic_DNA"/>
</dbReference>
<dbReference type="Proteomes" id="UP001499994">
    <property type="component" value="Unassembled WGS sequence"/>
</dbReference>
<accession>A0ABP7LXJ9</accession>
<dbReference type="RefSeq" id="WP_346082615.1">
    <property type="nucleotide sequence ID" value="NZ_BAABDG010000009.1"/>
</dbReference>
<dbReference type="NCBIfam" id="TIGR00095">
    <property type="entry name" value="16S rRNA (guanine(966)-N(2))-methyltransferase RsmD"/>
    <property type="match status" value="1"/>
</dbReference>
<name>A0ABP7LXJ9_9GAMM</name>
<organism evidence="9 10">
    <name type="scientific">Gibbsiella dentisursi</name>
    <dbReference type="NCBI Taxonomy" id="796890"/>
    <lineage>
        <taxon>Bacteria</taxon>
        <taxon>Pseudomonadati</taxon>
        <taxon>Pseudomonadota</taxon>
        <taxon>Gammaproteobacteria</taxon>
        <taxon>Enterobacterales</taxon>
        <taxon>Yersiniaceae</taxon>
        <taxon>Gibbsiella</taxon>
    </lineage>
</organism>
<keyword evidence="8" id="KW-0949">S-adenosyl-L-methionine</keyword>
<dbReference type="PROSITE" id="PS00092">
    <property type="entry name" value="N6_MTASE"/>
    <property type="match status" value="1"/>
</dbReference>
<comment type="caution">
    <text evidence="9">The sequence shown here is derived from an EMBL/GenBank/DDBJ whole genome shotgun (WGS) entry which is preliminary data.</text>
</comment>
<evidence type="ECO:0000256" key="3">
    <source>
        <dbReference type="ARBA" id="ARBA00012141"/>
    </source>
</evidence>
<evidence type="ECO:0000256" key="5">
    <source>
        <dbReference type="ARBA" id="ARBA00022603"/>
    </source>
</evidence>
<comment type="similarity">
    <text evidence="2 8">Belongs to the methyltransferase superfamily. RsmD family.</text>
</comment>
<keyword evidence="6 8" id="KW-0808">Transferase</keyword>
<comment type="catalytic activity">
    <reaction evidence="7 8">
        <text>guanosine(966) in 16S rRNA + S-adenosyl-L-methionine = N(2)-methylguanosine(966) in 16S rRNA + S-adenosyl-L-homocysteine + H(+)</text>
        <dbReference type="Rhea" id="RHEA:23548"/>
        <dbReference type="Rhea" id="RHEA-COMP:10211"/>
        <dbReference type="Rhea" id="RHEA-COMP:10212"/>
        <dbReference type="ChEBI" id="CHEBI:15378"/>
        <dbReference type="ChEBI" id="CHEBI:57856"/>
        <dbReference type="ChEBI" id="CHEBI:59789"/>
        <dbReference type="ChEBI" id="CHEBI:74269"/>
        <dbReference type="ChEBI" id="CHEBI:74481"/>
        <dbReference type="EC" id="2.1.1.171"/>
    </reaction>
</comment>
<dbReference type="Gene3D" id="3.40.50.150">
    <property type="entry name" value="Vaccinia Virus protein VP39"/>
    <property type="match status" value="1"/>
</dbReference>
<evidence type="ECO:0000256" key="6">
    <source>
        <dbReference type="ARBA" id="ARBA00022679"/>
    </source>
</evidence>
<evidence type="ECO:0000256" key="4">
    <source>
        <dbReference type="ARBA" id="ARBA00013682"/>
    </source>
</evidence>